<feature type="coiled-coil region" evidence="1">
    <location>
        <begin position="444"/>
        <end position="471"/>
    </location>
</feature>
<feature type="region of interest" description="Disordered" evidence="2">
    <location>
        <begin position="605"/>
        <end position="632"/>
    </location>
</feature>
<dbReference type="PANTHER" id="PTHR11037">
    <property type="entry name" value="TRANSCRIPTION FACTOR CP2"/>
    <property type="match status" value="1"/>
</dbReference>
<gene>
    <name evidence="4" type="ORF">VTJ49DRAFT_6456</name>
</gene>
<feature type="compositionally biased region" description="Low complexity" evidence="2">
    <location>
        <begin position="576"/>
        <end position="589"/>
    </location>
</feature>
<reference evidence="4 5" key="1">
    <citation type="journal article" date="2024" name="Commun. Biol.">
        <title>Comparative genomic analysis of thermophilic fungi reveals convergent evolutionary adaptations and gene losses.</title>
        <authorList>
            <person name="Steindorff A.S."/>
            <person name="Aguilar-Pontes M.V."/>
            <person name="Robinson A.J."/>
            <person name="Andreopoulos B."/>
            <person name="LaButti K."/>
            <person name="Kuo A."/>
            <person name="Mondo S."/>
            <person name="Riley R."/>
            <person name="Otillar R."/>
            <person name="Haridas S."/>
            <person name="Lipzen A."/>
            <person name="Grimwood J."/>
            <person name="Schmutz J."/>
            <person name="Clum A."/>
            <person name="Reid I.D."/>
            <person name="Moisan M.C."/>
            <person name="Butler G."/>
            <person name="Nguyen T.T.M."/>
            <person name="Dewar K."/>
            <person name="Conant G."/>
            <person name="Drula E."/>
            <person name="Henrissat B."/>
            <person name="Hansel C."/>
            <person name="Singer S."/>
            <person name="Hutchinson M.I."/>
            <person name="de Vries R.P."/>
            <person name="Natvig D.O."/>
            <person name="Powell A.J."/>
            <person name="Tsang A."/>
            <person name="Grigoriev I.V."/>
        </authorList>
    </citation>
    <scope>NUCLEOTIDE SEQUENCE [LARGE SCALE GENOMIC DNA]</scope>
    <source>
        <strain evidence="4 5">CBS 620.91</strain>
    </source>
</reference>
<dbReference type="Pfam" id="PF04516">
    <property type="entry name" value="CP2"/>
    <property type="match status" value="1"/>
</dbReference>
<evidence type="ECO:0000256" key="2">
    <source>
        <dbReference type="SAM" id="MobiDB-lite"/>
    </source>
</evidence>
<organism evidence="4 5">
    <name type="scientific">Humicola insolens</name>
    <name type="common">Soft-rot fungus</name>
    <dbReference type="NCBI Taxonomy" id="85995"/>
    <lineage>
        <taxon>Eukaryota</taxon>
        <taxon>Fungi</taxon>
        <taxon>Dikarya</taxon>
        <taxon>Ascomycota</taxon>
        <taxon>Pezizomycotina</taxon>
        <taxon>Sordariomycetes</taxon>
        <taxon>Sordariomycetidae</taxon>
        <taxon>Sordariales</taxon>
        <taxon>Chaetomiaceae</taxon>
        <taxon>Mycothermus</taxon>
    </lineage>
</organism>
<sequence length="787" mass="85470">MFRQRTSARKPGDDLVANFRQQFPEIVGTASSSSAAPARTVTADQTSDLAHGPGRSHSVGHETFKDHDETPRACNDAWRFTPSMLDAANFPLAGFGSLPGIPPTPGGTNTLYHPQAGFLHTPSLSFGMGFATPRSMPNSDGVVQSATEPMDMSAFNSYHPLHFQPYNHFMHDSGSSQHPSYAPMSLHQDAGHEAMDMDADHTNNRTGSVDSSVQDPSVSAAKKPRTTLNTTFPLPAAADGLRYRAVLLAPTAMTKHADEIPVTYLNKGQIYSLTITDTSPRPSNSGSTRYRTFVRISFDDEQQRQKPGACWSLWKEGRGTSEAHQRGGRLQAVEYVDIGPQQPAEGSGKQCLEIESESFDGFSVIWTPAPGGPAECIVCMRFNFLSTDFSHSKGVKGIPVRLCAKTQQLGANSSPSPPPQAGDTSSAPEIAYCKVKLFRDHGAERKLANDMAHVKKSIDKLKQQIAQVESGVRDFGNKRKRSGAGSVQLQTGPGKVPKHKRTWSMSSASSAGADPLAEDLYHKLKTLEDMFTSQRPASALFLRGSDLDDPDLHPVVLPGEAGAGKSEPGPWTSERSSTANSSLISPSPSSLSLYSQVSNAINGDHKGSWSDSFMTNGTQQHRHQNHPAKVPEIDSSGTFTGRWIEALGVDATYQPPLVYLSQRTARELVTRLVKKWPDLNPGRVARVVRIVEQQGHGSNSGPLEVEVDDDVVRAMPEGVCMSLEVVPAGHDQHDSNKSRNDEGGPDVKYEWDMLMDVVQEDAPGEVDGEQHHENGIGSGMVEFWLRY</sequence>
<feature type="compositionally biased region" description="Basic and acidic residues" evidence="2">
    <location>
        <begin position="730"/>
        <end position="746"/>
    </location>
</feature>
<feature type="compositionally biased region" description="Basic and acidic residues" evidence="2">
    <location>
        <begin position="59"/>
        <end position="70"/>
    </location>
</feature>
<evidence type="ECO:0000313" key="4">
    <source>
        <dbReference type="EMBL" id="KAL1835560.1"/>
    </source>
</evidence>
<keyword evidence="5" id="KW-1185">Reference proteome</keyword>
<dbReference type="PROSITE" id="PS51968">
    <property type="entry name" value="GRH_CP2_DB"/>
    <property type="match status" value="1"/>
</dbReference>
<protein>
    <recommendedName>
        <fullName evidence="3">Grh/CP2 DB domain-containing protein</fullName>
    </recommendedName>
</protein>
<feature type="region of interest" description="Disordered" evidence="2">
    <location>
        <begin position="549"/>
        <end position="589"/>
    </location>
</feature>
<feature type="region of interest" description="Disordered" evidence="2">
    <location>
        <begin position="474"/>
        <end position="512"/>
    </location>
</feature>
<accession>A0ABR3V1A0</accession>
<feature type="compositionally biased region" description="Polar residues" evidence="2">
    <location>
        <begin position="609"/>
        <end position="619"/>
    </location>
</feature>
<evidence type="ECO:0000259" key="3">
    <source>
        <dbReference type="PROSITE" id="PS51968"/>
    </source>
</evidence>
<proteinExistence type="predicted"/>
<feature type="compositionally biased region" description="Low complexity" evidence="2">
    <location>
        <begin position="208"/>
        <end position="219"/>
    </location>
</feature>
<comment type="caution">
    <text evidence="4">The sequence shown here is derived from an EMBL/GenBank/DDBJ whole genome shotgun (WGS) entry which is preliminary data.</text>
</comment>
<dbReference type="InterPro" id="IPR007604">
    <property type="entry name" value="CP2"/>
</dbReference>
<keyword evidence="1" id="KW-0175">Coiled coil</keyword>
<evidence type="ECO:0000256" key="1">
    <source>
        <dbReference type="SAM" id="Coils"/>
    </source>
</evidence>
<feature type="region of interest" description="Disordered" evidence="2">
    <location>
        <begin position="28"/>
        <end position="70"/>
    </location>
</feature>
<dbReference type="PANTHER" id="PTHR11037:SF20">
    <property type="entry name" value="PROTEIN GRAINYHEAD"/>
    <property type="match status" value="1"/>
</dbReference>
<dbReference type="EMBL" id="JAZGSY010000605">
    <property type="protein sequence ID" value="KAL1835560.1"/>
    <property type="molecule type" value="Genomic_DNA"/>
</dbReference>
<dbReference type="Proteomes" id="UP001583172">
    <property type="component" value="Unassembled WGS sequence"/>
</dbReference>
<name>A0ABR3V1A0_HUMIN</name>
<dbReference type="InterPro" id="IPR040167">
    <property type="entry name" value="TF_CP2-like"/>
</dbReference>
<feature type="domain" description="Grh/CP2 DB" evidence="3">
    <location>
        <begin position="239"/>
        <end position="498"/>
    </location>
</feature>
<evidence type="ECO:0000313" key="5">
    <source>
        <dbReference type="Proteomes" id="UP001583172"/>
    </source>
</evidence>
<feature type="region of interest" description="Disordered" evidence="2">
    <location>
        <begin position="727"/>
        <end position="746"/>
    </location>
</feature>
<feature type="region of interest" description="Disordered" evidence="2">
    <location>
        <begin position="201"/>
        <end position="222"/>
    </location>
</feature>